<evidence type="ECO:0000313" key="2">
    <source>
        <dbReference type="EMBL" id="KAJ9609557.1"/>
    </source>
</evidence>
<accession>A0AA38X9W4</accession>
<evidence type="ECO:0000313" key="3">
    <source>
        <dbReference type="Proteomes" id="UP001172673"/>
    </source>
</evidence>
<name>A0AA38X9W4_9EURO</name>
<dbReference type="PROSITE" id="PS51186">
    <property type="entry name" value="GNAT"/>
    <property type="match status" value="1"/>
</dbReference>
<gene>
    <name evidence="2" type="ORF">H2200_005884</name>
</gene>
<dbReference type="Gene3D" id="3.40.630.30">
    <property type="match status" value="1"/>
</dbReference>
<dbReference type="AlphaFoldDB" id="A0AA38X9W4"/>
<dbReference type="PANTHER" id="PTHR43792:SF1">
    <property type="entry name" value="N-ACETYLTRANSFERASE DOMAIN-CONTAINING PROTEIN"/>
    <property type="match status" value="1"/>
</dbReference>
<protein>
    <recommendedName>
        <fullName evidence="1">N-acetyltransferase domain-containing protein</fullName>
    </recommendedName>
</protein>
<dbReference type="GO" id="GO:0016747">
    <property type="term" value="F:acyltransferase activity, transferring groups other than amino-acyl groups"/>
    <property type="evidence" value="ECO:0007669"/>
    <property type="project" value="InterPro"/>
</dbReference>
<dbReference type="Proteomes" id="UP001172673">
    <property type="component" value="Unassembled WGS sequence"/>
</dbReference>
<proteinExistence type="predicted"/>
<dbReference type="InterPro" id="IPR051531">
    <property type="entry name" value="N-acetyltransferase"/>
</dbReference>
<sequence>MIDSPQNGTTDFIVTLPNLPNNSITIGKIGVWQDSEIGFILSRTYWGQGLAQEALSAILHYLFDEKGMQEITADVDPRNERSVRVLQGMGFVKTRFVEKTFEIGGEWVDSLYLGLKKEVWEGRYKERR</sequence>
<dbReference type="SUPFAM" id="SSF55729">
    <property type="entry name" value="Acyl-CoA N-acyltransferases (Nat)"/>
    <property type="match status" value="1"/>
</dbReference>
<comment type="caution">
    <text evidence="2">The sequence shown here is derived from an EMBL/GenBank/DDBJ whole genome shotgun (WGS) entry which is preliminary data.</text>
</comment>
<dbReference type="EMBL" id="JAPDRK010000008">
    <property type="protein sequence ID" value="KAJ9609557.1"/>
    <property type="molecule type" value="Genomic_DNA"/>
</dbReference>
<dbReference type="Pfam" id="PF13302">
    <property type="entry name" value="Acetyltransf_3"/>
    <property type="match status" value="1"/>
</dbReference>
<feature type="domain" description="N-acetyltransferase" evidence="1">
    <location>
        <begin position="1"/>
        <end position="118"/>
    </location>
</feature>
<organism evidence="2 3">
    <name type="scientific">Cladophialophora chaetospira</name>
    <dbReference type="NCBI Taxonomy" id="386627"/>
    <lineage>
        <taxon>Eukaryota</taxon>
        <taxon>Fungi</taxon>
        <taxon>Dikarya</taxon>
        <taxon>Ascomycota</taxon>
        <taxon>Pezizomycotina</taxon>
        <taxon>Eurotiomycetes</taxon>
        <taxon>Chaetothyriomycetidae</taxon>
        <taxon>Chaetothyriales</taxon>
        <taxon>Herpotrichiellaceae</taxon>
        <taxon>Cladophialophora</taxon>
    </lineage>
</organism>
<dbReference type="InterPro" id="IPR000182">
    <property type="entry name" value="GNAT_dom"/>
</dbReference>
<dbReference type="PANTHER" id="PTHR43792">
    <property type="entry name" value="GNAT FAMILY, PUTATIVE (AFU_ORTHOLOGUE AFUA_3G00765)-RELATED-RELATED"/>
    <property type="match status" value="1"/>
</dbReference>
<keyword evidence="3" id="KW-1185">Reference proteome</keyword>
<dbReference type="InterPro" id="IPR016181">
    <property type="entry name" value="Acyl_CoA_acyltransferase"/>
</dbReference>
<evidence type="ECO:0000259" key="1">
    <source>
        <dbReference type="PROSITE" id="PS51186"/>
    </source>
</evidence>
<reference evidence="2" key="1">
    <citation type="submission" date="2022-10" db="EMBL/GenBank/DDBJ databases">
        <title>Culturing micro-colonial fungi from biological soil crusts in the Mojave desert and describing Neophaeococcomyces mojavensis, and introducing the new genera and species Taxawa tesnikishii.</title>
        <authorList>
            <person name="Kurbessoian T."/>
            <person name="Stajich J.E."/>
        </authorList>
    </citation>
    <scope>NUCLEOTIDE SEQUENCE</scope>
    <source>
        <strain evidence="2">TK_41</strain>
    </source>
</reference>